<reference evidence="2" key="2">
    <citation type="journal article" date="2014" name="ISME J.">
        <title>Microbial stratification in low pH oxic and suboxic macroscopic growths along an acid mine drainage.</title>
        <authorList>
            <person name="Mendez-Garcia C."/>
            <person name="Mesa V."/>
            <person name="Sprenger R.R."/>
            <person name="Richter M."/>
            <person name="Diez M.S."/>
            <person name="Solano J."/>
            <person name="Bargiela R."/>
            <person name="Golyshina O.V."/>
            <person name="Manteca A."/>
            <person name="Ramos J.L."/>
            <person name="Gallego J.R."/>
            <person name="Llorente I."/>
            <person name="Martins Dos Santos V.A."/>
            <person name="Jensen O.N."/>
            <person name="Pelaez A.I."/>
            <person name="Sanchez J."/>
            <person name="Ferrer M."/>
        </authorList>
    </citation>
    <scope>NUCLEOTIDE SEQUENCE</scope>
</reference>
<name>T0ZRZ8_9ZZZZ</name>
<protein>
    <submittedName>
        <fullName evidence="2">Uncharacterized protein</fullName>
    </submittedName>
</protein>
<feature type="transmembrane region" description="Helical" evidence="1">
    <location>
        <begin position="58"/>
        <end position="75"/>
    </location>
</feature>
<evidence type="ECO:0000313" key="2">
    <source>
        <dbReference type="EMBL" id="EQD31499.1"/>
    </source>
</evidence>
<keyword evidence="1" id="KW-0812">Transmembrane</keyword>
<proteinExistence type="predicted"/>
<feature type="transmembrane region" description="Helical" evidence="1">
    <location>
        <begin position="87"/>
        <end position="109"/>
    </location>
</feature>
<keyword evidence="1" id="KW-0472">Membrane</keyword>
<organism evidence="2">
    <name type="scientific">mine drainage metagenome</name>
    <dbReference type="NCBI Taxonomy" id="410659"/>
    <lineage>
        <taxon>unclassified sequences</taxon>
        <taxon>metagenomes</taxon>
        <taxon>ecological metagenomes</taxon>
    </lineage>
</organism>
<feature type="transmembrane region" description="Helical" evidence="1">
    <location>
        <begin position="121"/>
        <end position="143"/>
    </location>
</feature>
<keyword evidence="1" id="KW-1133">Transmembrane helix</keyword>
<accession>T0ZRZ8</accession>
<dbReference type="AlphaFoldDB" id="T0ZRZ8"/>
<dbReference type="EMBL" id="AUZY01012104">
    <property type="protein sequence ID" value="EQD31499.1"/>
    <property type="molecule type" value="Genomic_DNA"/>
</dbReference>
<feature type="non-terminal residue" evidence="2">
    <location>
        <position position="158"/>
    </location>
</feature>
<comment type="caution">
    <text evidence="2">The sequence shown here is derived from an EMBL/GenBank/DDBJ whole genome shotgun (WGS) entry which is preliminary data.</text>
</comment>
<gene>
    <name evidence="2" type="ORF">B1B_18103</name>
</gene>
<evidence type="ECO:0000256" key="1">
    <source>
        <dbReference type="SAM" id="Phobius"/>
    </source>
</evidence>
<sequence length="158" mass="17434">MLSFIIAVPFVEIFGVMAGLVKNEAFFFGINFLMFAEGAIILVLLLGTLGRNERRSHSLLWVGISTFLFLLWYVPDLVTLAAGNAGFFVLMNLSSLVSGGLIGAAFVPLKNNARTILLEYVSMMFSMTGIVLLYAASFNILIWNAFTLESQYYLAIIL</sequence>
<reference evidence="2" key="1">
    <citation type="submission" date="2013-08" db="EMBL/GenBank/DDBJ databases">
        <authorList>
            <person name="Mendez C."/>
            <person name="Richter M."/>
            <person name="Ferrer M."/>
            <person name="Sanchez J."/>
        </authorList>
    </citation>
    <scope>NUCLEOTIDE SEQUENCE</scope>
</reference>
<feature type="transmembrane region" description="Helical" evidence="1">
    <location>
        <begin position="25"/>
        <end position="46"/>
    </location>
</feature>